<dbReference type="SMART" id="SM00028">
    <property type="entry name" value="TPR"/>
    <property type="match status" value="3"/>
</dbReference>
<feature type="compositionally biased region" description="Polar residues" evidence="1">
    <location>
        <begin position="51"/>
        <end position="62"/>
    </location>
</feature>
<feature type="region of interest" description="Disordered" evidence="1">
    <location>
        <begin position="627"/>
        <end position="666"/>
    </location>
</feature>
<feature type="region of interest" description="Disordered" evidence="1">
    <location>
        <begin position="147"/>
        <end position="181"/>
    </location>
</feature>
<accession>A0A8T1VV18</accession>
<dbReference type="EMBL" id="JAGDFL010000626">
    <property type="protein sequence ID" value="KAG7383869.1"/>
    <property type="molecule type" value="Genomic_DNA"/>
</dbReference>
<feature type="compositionally biased region" description="Basic and acidic residues" evidence="1">
    <location>
        <begin position="472"/>
        <end position="494"/>
    </location>
</feature>
<feature type="compositionally biased region" description="Acidic residues" evidence="1">
    <location>
        <begin position="377"/>
        <end position="391"/>
    </location>
</feature>
<gene>
    <name evidence="2" type="ORF">PHYBOEH_009743</name>
</gene>
<comment type="caution">
    <text evidence="2">The sequence shown here is derived from an EMBL/GenBank/DDBJ whole genome shotgun (WGS) entry which is preliminary data.</text>
</comment>
<reference evidence="2" key="1">
    <citation type="submission" date="2021-02" db="EMBL/GenBank/DDBJ databases">
        <authorList>
            <person name="Palmer J.M."/>
        </authorList>
    </citation>
    <scope>NUCLEOTIDE SEQUENCE</scope>
    <source>
        <strain evidence="2">SCRP23</strain>
    </source>
</reference>
<feature type="region of interest" description="Disordered" evidence="1">
    <location>
        <begin position="437"/>
        <end position="456"/>
    </location>
</feature>
<feature type="region of interest" description="Disordered" evidence="1">
    <location>
        <begin position="377"/>
        <end position="424"/>
    </location>
</feature>
<feature type="compositionally biased region" description="Polar residues" evidence="1">
    <location>
        <begin position="1079"/>
        <end position="1094"/>
    </location>
</feature>
<evidence type="ECO:0000256" key="1">
    <source>
        <dbReference type="SAM" id="MobiDB-lite"/>
    </source>
</evidence>
<feature type="compositionally biased region" description="Acidic residues" evidence="1">
    <location>
        <begin position="247"/>
        <end position="257"/>
    </location>
</feature>
<dbReference type="OrthoDB" id="165838at2759"/>
<feature type="region of interest" description="Disordered" evidence="1">
    <location>
        <begin position="1077"/>
        <end position="1104"/>
    </location>
</feature>
<feature type="region of interest" description="Disordered" evidence="1">
    <location>
        <begin position="465"/>
        <end position="598"/>
    </location>
</feature>
<protein>
    <submittedName>
        <fullName evidence="2">Uncharacterized protein</fullName>
    </submittedName>
</protein>
<feature type="region of interest" description="Disordered" evidence="1">
    <location>
        <begin position="240"/>
        <end position="267"/>
    </location>
</feature>
<sequence>MEKNEDSIDQGQTIPHQEVFDSIDTHEMPIVDTGAAPHESIAPLDGLPPVIQNQKSSTPPLTARQSCWEEQVPPIAVVVPEGSLSLNGSVPDATISSTRPDKIENDLADAVQESEKNVDPCESHTNVIYSAEMQDPGVEILLAESRKPGEGEDVSEAEVPDESNGSNQPQEPATEKNSVDSVDSVLNVGNEEVIEKGYLVPVDPIHCVGNVGMIKNGSNMVGQSLCDPNSEQTHFQIDDAPQQSQISEEDPSPDEMAVDNSTESQPTTIGEGLVDVIQLEATDVLMDSILSNQLAATAIENDVNPAADTAGITSPTFIDSNDNPPLTDNITVQVLENATCQAIEITSASPDDNDHALAHEYPSENDKMTPRVGDDIEGDENIDTPTNEDESMNLNRLRGSIGKSPSNAKTILEDNESSTTQDFPEEPISLPLVKAASPHAHKQKGMDGSNGQPEKKADGLADLKVARHKRSVSKERESVPGEIIDGKVHSEALKPMDSSSSPNNKGTKKKLTKDKLNAIEPQILAQHKRKDSSPPAVKEIAPTVTIPVQLDEPLIESPKNEKASGVSRRKSQSSSNNVVLPSSTGQVKSPVKGSISRKRSVVQLTEAQTIGPIPELKQQPVEDVNIASHRRSVRRVSSVRKSDVLPGPSSPTNAEKVPGEAKPAQSKLLPAKRQSSRLVGASPKVSNYHKKWGKWLAGRKIIEKASCLQLEERVLQDPRDGENLLKLGLRYAQWHGTSLPGILLLEHATLLHKNTIGSHEYWFWLGSAHLDMFMRHRKYLPIARFHLGKCIRAFTSAFAYMEALVDPMLLLRYAIGLFWHKGDGNLEKTCEIFHELFSRFVIFCDKDRPNLLFLQFQVLHRLKLYVDAIECMNKILEIHENPQHSAVSNGMSRLSSEPVAQVSVYDTMDYLLMLMQCQKATGDSVSAAQTLSSVLKLKNAPQDNTLKDDEHFELWCTLAEKCFHHEDYALAVEYYALALNFAKQSEELATIHYNLGLCFQALGEDSKCVTEYKRARTSNRHVTPLVSLAELAASYEEQFALLRQKSVAQTVEEVRVDLYGRAVKRLQRIFRRNRKDLHNNANDTSSESSVTKMPTLSKRRSTVGNPPALVKIEDVAEGTEAEDTFQQNGDGVNDNQISKCDDSALEVIERRHESFLARKQAAMEEMAALLTNPQYRYQVAPHALDSNVRPKVGIQVRSGMLSPEKDRLDMRRNQSLEAFRQLGYVSSTMPWIEFWEKLLPLASELFESRQTLYGSIARIRGRLPLVTDEIAFCALAESIGNVHQAAEKLHDSLYERELTYVCAVIDVSKQLMRDFPSEPTQVTKPVRVSLPTILSPTAESHSPVGSMSPNRVLLPPYSPARASPSKTQTPTKHLRMNQMVNLQFQEHVQQQEAAMAIADATGKPRQQTEKLLVLQGFRQANSALLSSQVSFGSEKAAT</sequence>
<dbReference type="Proteomes" id="UP000693981">
    <property type="component" value="Unassembled WGS sequence"/>
</dbReference>
<proteinExistence type="predicted"/>
<feature type="compositionally biased region" description="Basic residues" evidence="1">
    <location>
        <begin position="628"/>
        <end position="638"/>
    </location>
</feature>
<organism evidence="2 3">
    <name type="scientific">Phytophthora boehmeriae</name>
    <dbReference type="NCBI Taxonomy" id="109152"/>
    <lineage>
        <taxon>Eukaryota</taxon>
        <taxon>Sar</taxon>
        <taxon>Stramenopiles</taxon>
        <taxon>Oomycota</taxon>
        <taxon>Peronosporomycetes</taxon>
        <taxon>Peronosporales</taxon>
        <taxon>Peronosporaceae</taxon>
        <taxon>Phytophthora</taxon>
    </lineage>
</organism>
<evidence type="ECO:0000313" key="2">
    <source>
        <dbReference type="EMBL" id="KAG7383869.1"/>
    </source>
</evidence>
<keyword evidence="3" id="KW-1185">Reference proteome</keyword>
<feature type="region of interest" description="Disordered" evidence="1">
    <location>
        <begin position="37"/>
        <end position="62"/>
    </location>
</feature>
<evidence type="ECO:0000313" key="3">
    <source>
        <dbReference type="Proteomes" id="UP000693981"/>
    </source>
</evidence>
<feature type="compositionally biased region" description="Acidic residues" evidence="1">
    <location>
        <begin position="151"/>
        <end position="161"/>
    </location>
</feature>
<dbReference type="InterPro" id="IPR019734">
    <property type="entry name" value="TPR_rpt"/>
</dbReference>
<name>A0A8T1VV18_9STRA</name>